<comment type="similarity">
    <text evidence="1">Belongs to the CSN7/EIF3M family. CSN7 subfamily.</text>
</comment>
<dbReference type="PANTHER" id="PTHR15350">
    <property type="entry name" value="COP9 SIGNALOSOME COMPLEX SUBUNIT 7/DENDRITIC CELL PROTEIN GA17"/>
    <property type="match status" value="1"/>
</dbReference>
<evidence type="ECO:0000256" key="3">
    <source>
        <dbReference type="SAM" id="MobiDB-lite"/>
    </source>
</evidence>
<dbReference type="Proteomes" id="UP000799766">
    <property type="component" value="Unassembled WGS sequence"/>
</dbReference>
<proteinExistence type="inferred from homology"/>
<dbReference type="GO" id="GO:0008180">
    <property type="term" value="C:COP9 signalosome"/>
    <property type="evidence" value="ECO:0007669"/>
    <property type="project" value="UniProtKB-KW"/>
</dbReference>
<dbReference type="EMBL" id="MU001690">
    <property type="protein sequence ID" value="KAF2454599.1"/>
    <property type="molecule type" value="Genomic_DNA"/>
</dbReference>
<dbReference type="OrthoDB" id="10265275at2759"/>
<dbReference type="InterPro" id="IPR045237">
    <property type="entry name" value="COPS7/eIF3m"/>
</dbReference>
<organism evidence="5 6">
    <name type="scientific">Lineolata rhizophorae</name>
    <dbReference type="NCBI Taxonomy" id="578093"/>
    <lineage>
        <taxon>Eukaryota</taxon>
        <taxon>Fungi</taxon>
        <taxon>Dikarya</taxon>
        <taxon>Ascomycota</taxon>
        <taxon>Pezizomycotina</taxon>
        <taxon>Dothideomycetes</taxon>
        <taxon>Dothideomycetes incertae sedis</taxon>
        <taxon>Lineolatales</taxon>
        <taxon>Lineolataceae</taxon>
        <taxon>Lineolata</taxon>
    </lineage>
</organism>
<feature type="compositionally biased region" description="Acidic residues" evidence="3">
    <location>
        <begin position="255"/>
        <end position="266"/>
    </location>
</feature>
<dbReference type="Pfam" id="PF01399">
    <property type="entry name" value="PCI"/>
    <property type="match status" value="1"/>
</dbReference>
<evidence type="ECO:0000313" key="6">
    <source>
        <dbReference type="Proteomes" id="UP000799766"/>
    </source>
</evidence>
<dbReference type="AlphaFoldDB" id="A0A6A6NS88"/>
<dbReference type="PROSITE" id="PS50250">
    <property type="entry name" value="PCI"/>
    <property type="match status" value="1"/>
</dbReference>
<keyword evidence="2" id="KW-0736">Signalosome</keyword>
<feature type="domain" description="PCI" evidence="4">
    <location>
        <begin position="1"/>
        <end position="173"/>
    </location>
</feature>
<accession>A0A6A6NS88</accession>
<keyword evidence="6" id="KW-1185">Reference proteome</keyword>
<sequence>MEQSRAINALEPFLILARSASSPRAAADLVAQATSAPNTYVFAELLQSPNIQALAKTELSPYLRQLELFAWGTWTEYHAEKPRLPRLSEKQQNKLRLLSLLTLAAGSSAPNQPSNAGALSPDAPLSYPTLQSALDLPSPASLESLVTTAIYSSLLTGTLNPATRTVAITSVAPLRDLRPGSVPALLDTVASWSARCDAALADLDAEMEAVRARAAERNGQRRMVNHMLDAAEKEVERRQQTNQGALSGKRTAGEGYDEGDAMDVDDRDSSMPSHGSGKPVRSAKRGGLGFAKRHG</sequence>
<dbReference type="InterPro" id="IPR000717">
    <property type="entry name" value="PCI_dom"/>
</dbReference>
<evidence type="ECO:0000313" key="5">
    <source>
        <dbReference type="EMBL" id="KAF2454599.1"/>
    </source>
</evidence>
<gene>
    <name evidence="5" type="ORF">BDY21DRAFT_291106</name>
</gene>
<name>A0A6A6NS88_9PEZI</name>
<evidence type="ECO:0000259" key="4">
    <source>
        <dbReference type="PROSITE" id="PS50250"/>
    </source>
</evidence>
<protein>
    <recommendedName>
        <fullName evidence="4">PCI domain-containing protein</fullName>
    </recommendedName>
</protein>
<feature type="region of interest" description="Disordered" evidence="3">
    <location>
        <begin position="235"/>
        <end position="295"/>
    </location>
</feature>
<dbReference type="PANTHER" id="PTHR15350:SF5">
    <property type="entry name" value="COP9 SIGNALOSOME COMPLEX SUBUNIT 7"/>
    <property type="match status" value="1"/>
</dbReference>
<dbReference type="SMART" id="SM00088">
    <property type="entry name" value="PINT"/>
    <property type="match status" value="1"/>
</dbReference>
<evidence type="ECO:0000256" key="1">
    <source>
        <dbReference type="ARBA" id="ARBA00008482"/>
    </source>
</evidence>
<evidence type="ECO:0000256" key="2">
    <source>
        <dbReference type="ARBA" id="ARBA00022790"/>
    </source>
</evidence>
<reference evidence="5" key="1">
    <citation type="journal article" date="2020" name="Stud. Mycol.">
        <title>101 Dothideomycetes genomes: a test case for predicting lifestyles and emergence of pathogens.</title>
        <authorList>
            <person name="Haridas S."/>
            <person name="Albert R."/>
            <person name="Binder M."/>
            <person name="Bloem J."/>
            <person name="Labutti K."/>
            <person name="Salamov A."/>
            <person name="Andreopoulos B."/>
            <person name="Baker S."/>
            <person name="Barry K."/>
            <person name="Bills G."/>
            <person name="Bluhm B."/>
            <person name="Cannon C."/>
            <person name="Castanera R."/>
            <person name="Culley D."/>
            <person name="Daum C."/>
            <person name="Ezra D."/>
            <person name="Gonzalez J."/>
            <person name="Henrissat B."/>
            <person name="Kuo A."/>
            <person name="Liang C."/>
            <person name="Lipzen A."/>
            <person name="Lutzoni F."/>
            <person name="Magnuson J."/>
            <person name="Mondo S."/>
            <person name="Nolan M."/>
            <person name="Ohm R."/>
            <person name="Pangilinan J."/>
            <person name="Park H.-J."/>
            <person name="Ramirez L."/>
            <person name="Alfaro M."/>
            <person name="Sun H."/>
            <person name="Tritt A."/>
            <person name="Yoshinaga Y."/>
            <person name="Zwiers L.-H."/>
            <person name="Turgeon B."/>
            <person name="Goodwin S."/>
            <person name="Spatafora J."/>
            <person name="Crous P."/>
            <person name="Grigoriev I."/>
        </authorList>
    </citation>
    <scope>NUCLEOTIDE SEQUENCE</scope>
    <source>
        <strain evidence="5">ATCC 16933</strain>
    </source>
</reference>
<dbReference type="Pfam" id="PF22061">
    <property type="entry name" value="CSN7_HB_subdom"/>
    <property type="match status" value="1"/>
</dbReference>